<gene>
    <name evidence="1" type="primary">mvdE</name>
    <name evidence="1" type="ORF">PANO66_00232</name>
</gene>
<dbReference type="AlphaFoldDB" id="A0AAD1PYE7"/>
<evidence type="ECO:0000313" key="2">
    <source>
        <dbReference type="Proteomes" id="UP001153761"/>
    </source>
</evidence>
<dbReference type="InterPro" id="IPR022217">
    <property type="entry name" value="Prot_inh_I10_marinostatin"/>
</dbReference>
<organism evidence="1 2">
    <name type="scientific">Planktothrix agardhii</name>
    <name type="common">Oscillatoria agardhii</name>
    <dbReference type="NCBI Taxonomy" id="1160"/>
    <lineage>
        <taxon>Bacteria</taxon>
        <taxon>Bacillati</taxon>
        <taxon>Cyanobacteriota</taxon>
        <taxon>Cyanophyceae</taxon>
        <taxon>Oscillatoriophycideae</taxon>
        <taxon>Oscillatoriales</taxon>
        <taxon>Microcoleaceae</taxon>
        <taxon>Planktothrix</taxon>
    </lineage>
</organism>
<name>A0AAD1PYE7_PLAAG</name>
<sequence>MSKNVKVSAPKAVPFFARFLAEQAVEANNSNSAPYPTTLKYPSDWEDY</sequence>
<proteinExistence type="predicted"/>
<dbReference type="NCBIfam" id="NF033738">
    <property type="entry name" value="microvirid_RiPP"/>
    <property type="match status" value="1"/>
</dbReference>
<dbReference type="RefSeq" id="WP_227364881.1">
    <property type="nucleotide sequence ID" value="NZ_LR882938.1"/>
</dbReference>
<reference evidence="1" key="1">
    <citation type="submission" date="2020-09" db="EMBL/GenBank/DDBJ databases">
        <authorList>
            <person name="Blom J."/>
        </authorList>
    </citation>
    <scope>NUCLEOTIDE SEQUENCE</scope>
    <source>
        <strain evidence="1">No.66</strain>
    </source>
</reference>
<accession>A0AAD1PYE7</accession>
<evidence type="ECO:0000313" key="1">
    <source>
        <dbReference type="EMBL" id="CAD5913853.1"/>
    </source>
</evidence>
<dbReference type="EMBL" id="LR882963">
    <property type="protein sequence ID" value="CAD5913853.1"/>
    <property type="molecule type" value="Genomic_DNA"/>
</dbReference>
<dbReference type="Proteomes" id="UP001153761">
    <property type="component" value="Chromosome"/>
</dbReference>
<protein>
    <submittedName>
        <fullName evidence="1">MvdE</fullName>
    </submittedName>
</protein>
<dbReference type="Pfam" id="PF12559">
    <property type="entry name" value="Inhibitor_I10"/>
    <property type="match status" value="1"/>
</dbReference>